<name>A0ABR1U742_9PEZI</name>
<reference evidence="1 2" key="1">
    <citation type="submission" date="2023-01" db="EMBL/GenBank/DDBJ databases">
        <title>Analysis of 21 Apiospora genomes using comparative genomics revels a genus with tremendous synthesis potential of carbohydrate active enzymes and secondary metabolites.</title>
        <authorList>
            <person name="Sorensen T."/>
        </authorList>
    </citation>
    <scope>NUCLEOTIDE SEQUENCE [LARGE SCALE GENOMIC DNA]</scope>
    <source>
        <strain evidence="1 2">CBS 135458</strain>
    </source>
</reference>
<organism evidence="1 2">
    <name type="scientific">Apiospora phragmitis</name>
    <dbReference type="NCBI Taxonomy" id="2905665"/>
    <lineage>
        <taxon>Eukaryota</taxon>
        <taxon>Fungi</taxon>
        <taxon>Dikarya</taxon>
        <taxon>Ascomycota</taxon>
        <taxon>Pezizomycotina</taxon>
        <taxon>Sordariomycetes</taxon>
        <taxon>Xylariomycetidae</taxon>
        <taxon>Amphisphaeriales</taxon>
        <taxon>Apiosporaceae</taxon>
        <taxon>Apiospora</taxon>
    </lineage>
</organism>
<dbReference type="RefSeq" id="XP_066713379.1">
    <property type="nucleotide sequence ID" value="XM_066861209.1"/>
</dbReference>
<proteinExistence type="predicted"/>
<dbReference type="GeneID" id="92094272"/>
<dbReference type="Proteomes" id="UP001480595">
    <property type="component" value="Unassembled WGS sequence"/>
</dbReference>
<keyword evidence="2" id="KW-1185">Reference proteome</keyword>
<evidence type="ECO:0000313" key="2">
    <source>
        <dbReference type="Proteomes" id="UP001480595"/>
    </source>
</evidence>
<sequence length="314" mass="35261">MVLDILTLNINTAVSTFADLNADVLHIIVDEVLYQYQRTSPGHTAIQSQNRFLELICLNRNTYSSLQHRLYRDIHVSTTRSLALLVRTLLERKDLRALPHSFTSVPRKWNKKVSGMDDSLWAEMRCSLAGYGPSCYDAGVSRVLDVIANSPDADGQGRVLVSVLIVTALYLMTNLRSVVVGQHLVEGISREREWLTDLAASIRQLDNDDPADSGGYQQQQQQRLPLCRACPGLRELWLRQATRARTVEQALQTCKGTLERLRLDIVGPSCPFPLPCLAQLSRLQHLSVNLGVLWPGLLQDGTPYPKRPKTRPSR</sequence>
<comment type="caution">
    <text evidence="1">The sequence shown here is derived from an EMBL/GenBank/DDBJ whole genome shotgun (WGS) entry which is preliminary data.</text>
</comment>
<protein>
    <submittedName>
        <fullName evidence="1">Uncharacterized protein</fullName>
    </submittedName>
</protein>
<gene>
    <name evidence="1" type="ORF">PG994_009800</name>
</gene>
<accession>A0ABR1U742</accession>
<evidence type="ECO:0000313" key="1">
    <source>
        <dbReference type="EMBL" id="KAK8054733.1"/>
    </source>
</evidence>
<dbReference type="EMBL" id="JAQQWL010000010">
    <property type="protein sequence ID" value="KAK8054733.1"/>
    <property type="molecule type" value="Genomic_DNA"/>
</dbReference>